<comment type="caution">
    <text evidence="8">The sequence shown here is derived from an EMBL/GenBank/DDBJ whole genome shotgun (WGS) entry which is preliminary data.</text>
</comment>
<evidence type="ECO:0000256" key="6">
    <source>
        <dbReference type="SAM" id="Phobius"/>
    </source>
</evidence>
<evidence type="ECO:0000256" key="3">
    <source>
        <dbReference type="ARBA" id="ARBA00022989"/>
    </source>
</evidence>
<dbReference type="InterPro" id="IPR036259">
    <property type="entry name" value="MFS_trans_sf"/>
</dbReference>
<keyword evidence="4 6" id="KW-0472">Membrane</keyword>
<evidence type="ECO:0000256" key="2">
    <source>
        <dbReference type="ARBA" id="ARBA00022692"/>
    </source>
</evidence>
<dbReference type="PANTHER" id="PTHR24064">
    <property type="entry name" value="SOLUTE CARRIER FAMILY 22 MEMBER"/>
    <property type="match status" value="1"/>
</dbReference>
<proteinExistence type="predicted"/>
<feature type="transmembrane region" description="Helical" evidence="6">
    <location>
        <begin position="358"/>
        <end position="377"/>
    </location>
</feature>
<dbReference type="SUPFAM" id="SSF103473">
    <property type="entry name" value="MFS general substrate transporter"/>
    <property type="match status" value="1"/>
</dbReference>
<feature type="domain" description="Major facilitator superfamily (MFS) profile" evidence="7">
    <location>
        <begin position="89"/>
        <end position="531"/>
    </location>
</feature>
<dbReference type="Pfam" id="PF00083">
    <property type="entry name" value="Sugar_tr"/>
    <property type="match status" value="1"/>
</dbReference>
<feature type="transmembrane region" description="Helical" evidence="6">
    <location>
        <begin position="420"/>
        <end position="439"/>
    </location>
</feature>
<dbReference type="InterPro" id="IPR005828">
    <property type="entry name" value="MFS_sugar_transport-like"/>
</dbReference>
<sequence length="601" mass="67704">MAPSSFEHVLEQVGDRGRHQQLLYWLFVVPINFIIPWIALVPIFLASTPDHWCKVEGRPTDGVVEVTEEEWKSLTVPRNSEGDAYESCKQYDVEVSTLLTLLNGTLAQGGSIATLAASLNNTFNTTECQDGWDYDHTSYDQTLTTRQNWVCGRESFSSTWISVGVSGNVMGTLIFNSLSDIIGRRPVVVMCMFVYLVFGIARLYVNSTWALMLTMFLASTSFPPILELTNIIILEQVSPKLRSRITSTSFILWTFGSSLLPFLAWITRDWQLLGLVTTMPFILFGLCWWLLPESPRWLLSCNRIKECEAQLRKIAKRNGREAPTSLEETLREIYNLHSDDKDKNYGALQLCKFPTVRFRTILLTACYTLNNFFYYGLVYNISNVSGDEFINFFLMSITELPSNLMGWWASRVIGRRWTEAGSFIIASGFVLATAIVTVSNSVWGPIVLLILSKLFINISFLLVYIQCAEIYPTTHRSCGTGLSSLVSSCFGVLSPYVSYLSNEGLWLPYFILFLVGMSGFVSAAFLPETLNMDLPQSLLDAEDFLTTEKFWSYKGTRLRTKRLTISKGKDDTVFGIDNPALGDKGPDSLTQLRDLSDVKGP</sequence>
<keyword evidence="2 6" id="KW-0812">Transmembrane</keyword>
<dbReference type="Gene3D" id="1.20.1250.20">
    <property type="entry name" value="MFS general substrate transporter like domains"/>
    <property type="match status" value="1"/>
</dbReference>
<feature type="transmembrane region" description="Helical" evidence="6">
    <location>
        <begin position="187"/>
        <end position="205"/>
    </location>
</feature>
<dbReference type="InterPro" id="IPR020846">
    <property type="entry name" value="MFS_dom"/>
</dbReference>
<feature type="transmembrane region" description="Helical" evidence="6">
    <location>
        <begin position="211"/>
        <end position="233"/>
    </location>
</feature>
<feature type="transmembrane region" description="Helical" evidence="6">
    <location>
        <begin position="505"/>
        <end position="526"/>
    </location>
</feature>
<dbReference type="EMBL" id="JAWQEG010001346">
    <property type="protein sequence ID" value="KAK3880206.1"/>
    <property type="molecule type" value="Genomic_DNA"/>
</dbReference>
<evidence type="ECO:0000313" key="8">
    <source>
        <dbReference type="EMBL" id="KAK3880206.1"/>
    </source>
</evidence>
<feature type="transmembrane region" description="Helical" evidence="6">
    <location>
        <begin position="272"/>
        <end position="291"/>
    </location>
</feature>
<feature type="region of interest" description="Disordered" evidence="5">
    <location>
        <begin position="581"/>
        <end position="601"/>
    </location>
</feature>
<comment type="subcellular location">
    <subcellularLocation>
        <location evidence="1">Membrane</location>
        <topology evidence="1">Multi-pass membrane protein</topology>
    </subcellularLocation>
</comment>
<dbReference type="PROSITE" id="PS50850">
    <property type="entry name" value="MFS"/>
    <property type="match status" value="1"/>
</dbReference>
<gene>
    <name evidence="8" type="ORF">Pcinc_015275</name>
</gene>
<feature type="transmembrane region" description="Helical" evidence="6">
    <location>
        <begin position="477"/>
        <end position="499"/>
    </location>
</feature>
<protein>
    <recommendedName>
        <fullName evidence="7">Major facilitator superfamily (MFS) profile domain-containing protein</fullName>
    </recommendedName>
</protein>
<organism evidence="8 9">
    <name type="scientific">Petrolisthes cinctipes</name>
    <name type="common">Flat porcelain crab</name>
    <dbReference type="NCBI Taxonomy" id="88211"/>
    <lineage>
        <taxon>Eukaryota</taxon>
        <taxon>Metazoa</taxon>
        <taxon>Ecdysozoa</taxon>
        <taxon>Arthropoda</taxon>
        <taxon>Crustacea</taxon>
        <taxon>Multicrustacea</taxon>
        <taxon>Malacostraca</taxon>
        <taxon>Eumalacostraca</taxon>
        <taxon>Eucarida</taxon>
        <taxon>Decapoda</taxon>
        <taxon>Pleocyemata</taxon>
        <taxon>Anomura</taxon>
        <taxon>Galatheoidea</taxon>
        <taxon>Porcellanidae</taxon>
        <taxon>Petrolisthes</taxon>
    </lineage>
</organism>
<reference evidence="8" key="1">
    <citation type="submission" date="2023-10" db="EMBL/GenBank/DDBJ databases">
        <title>Genome assemblies of two species of porcelain crab, Petrolisthes cinctipes and Petrolisthes manimaculis (Anomura: Porcellanidae).</title>
        <authorList>
            <person name="Angst P."/>
        </authorList>
    </citation>
    <scope>NUCLEOTIDE SEQUENCE</scope>
    <source>
        <strain evidence="8">PB745_01</strain>
        <tissue evidence="8">Gill</tissue>
    </source>
</reference>
<feature type="transmembrane region" description="Helical" evidence="6">
    <location>
        <begin position="22"/>
        <end position="45"/>
    </location>
</feature>
<evidence type="ECO:0000313" key="9">
    <source>
        <dbReference type="Proteomes" id="UP001286313"/>
    </source>
</evidence>
<evidence type="ECO:0000256" key="5">
    <source>
        <dbReference type="SAM" id="MobiDB-lite"/>
    </source>
</evidence>
<dbReference type="GO" id="GO:0022857">
    <property type="term" value="F:transmembrane transporter activity"/>
    <property type="evidence" value="ECO:0007669"/>
    <property type="project" value="InterPro"/>
</dbReference>
<keyword evidence="3 6" id="KW-1133">Transmembrane helix</keyword>
<feature type="transmembrane region" description="Helical" evidence="6">
    <location>
        <begin position="245"/>
        <end position="266"/>
    </location>
</feature>
<evidence type="ECO:0000256" key="4">
    <source>
        <dbReference type="ARBA" id="ARBA00023136"/>
    </source>
</evidence>
<feature type="transmembrane region" description="Helical" evidence="6">
    <location>
        <begin position="389"/>
        <end position="408"/>
    </location>
</feature>
<feature type="transmembrane region" description="Helical" evidence="6">
    <location>
        <begin position="445"/>
        <end position="465"/>
    </location>
</feature>
<evidence type="ECO:0000259" key="7">
    <source>
        <dbReference type="PROSITE" id="PS50850"/>
    </source>
</evidence>
<dbReference type="AlphaFoldDB" id="A0AAE1KNA6"/>
<accession>A0AAE1KNA6</accession>
<name>A0AAE1KNA6_PETCI</name>
<evidence type="ECO:0000256" key="1">
    <source>
        <dbReference type="ARBA" id="ARBA00004141"/>
    </source>
</evidence>
<dbReference type="GO" id="GO:0016020">
    <property type="term" value="C:membrane"/>
    <property type="evidence" value="ECO:0007669"/>
    <property type="project" value="UniProtKB-SubCell"/>
</dbReference>
<dbReference type="Proteomes" id="UP001286313">
    <property type="component" value="Unassembled WGS sequence"/>
</dbReference>
<keyword evidence="9" id="KW-1185">Reference proteome</keyword>